<proteinExistence type="predicted"/>
<accession>A0A3Q7HJN6</accession>
<name>A0A3Q7HJN6_SOLLC</name>
<sequence length="61" mass="6965">MTHRTIHTTTSVNNCIQQYKCDPYTSSSSRRTACDPSYQSANFQKKSCVLFSLSPYPLIQE</sequence>
<reference evidence="1" key="2">
    <citation type="submission" date="2019-01" db="UniProtKB">
        <authorList>
            <consortium name="EnsemblPlants"/>
        </authorList>
    </citation>
    <scope>IDENTIFICATION</scope>
    <source>
        <strain evidence="1">cv. Heinz 1706</strain>
    </source>
</reference>
<dbReference type="AlphaFoldDB" id="A0A3Q7HJN6"/>
<evidence type="ECO:0000313" key="2">
    <source>
        <dbReference type="Proteomes" id="UP000004994"/>
    </source>
</evidence>
<reference evidence="1" key="1">
    <citation type="journal article" date="2012" name="Nature">
        <title>The tomato genome sequence provides insights into fleshy fruit evolution.</title>
        <authorList>
            <consortium name="Tomato Genome Consortium"/>
        </authorList>
    </citation>
    <scope>NUCLEOTIDE SEQUENCE [LARGE SCALE GENOMIC DNA]</scope>
    <source>
        <strain evidence="1">cv. Heinz 1706</strain>
    </source>
</reference>
<dbReference type="PaxDb" id="4081-Solyc08g016760.1.1"/>
<evidence type="ECO:0000313" key="1">
    <source>
        <dbReference type="EnsemblPlants" id="Solyc08g016760.1.1.1"/>
    </source>
</evidence>
<dbReference type="Gramene" id="Solyc08g016760.1.1">
    <property type="protein sequence ID" value="Solyc08g016760.1.1.1"/>
    <property type="gene ID" value="Solyc08g016760.1"/>
</dbReference>
<organism evidence="1">
    <name type="scientific">Solanum lycopersicum</name>
    <name type="common">Tomato</name>
    <name type="synonym">Lycopersicon esculentum</name>
    <dbReference type="NCBI Taxonomy" id="4081"/>
    <lineage>
        <taxon>Eukaryota</taxon>
        <taxon>Viridiplantae</taxon>
        <taxon>Streptophyta</taxon>
        <taxon>Embryophyta</taxon>
        <taxon>Tracheophyta</taxon>
        <taxon>Spermatophyta</taxon>
        <taxon>Magnoliopsida</taxon>
        <taxon>eudicotyledons</taxon>
        <taxon>Gunneridae</taxon>
        <taxon>Pentapetalae</taxon>
        <taxon>asterids</taxon>
        <taxon>lamiids</taxon>
        <taxon>Solanales</taxon>
        <taxon>Solanaceae</taxon>
        <taxon>Solanoideae</taxon>
        <taxon>Solaneae</taxon>
        <taxon>Solanum</taxon>
        <taxon>Solanum subgen. Lycopersicon</taxon>
    </lineage>
</organism>
<protein>
    <submittedName>
        <fullName evidence="1">Uncharacterized protein</fullName>
    </submittedName>
</protein>
<dbReference type="Proteomes" id="UP000004994">
    <property type="component" value="Chromosome 8"/>
</dbReference>
<dbReference type="InParanoid" id="A0A3Q7HJN6"/>
<dbReference type="EnsemblPlants" id="Solyc08g016760.1.1">
    <property type="protein sequence ID" value="Solyc08g016760.1.1.1"/>
    <property type="gene ID" value="Solyc08g016760.1"/>
</dbReference>
<keyword evidence="2" id="KW-1185">Reference proteome</keyword>